<feature type="region of interest" description="Disordered" evidence="1">
    <location>
        <begin position="38"/>
        <end position="63"/>
    </location>
</feature>
<keyword evidence="3" id="KW-1185">Reference proteome</keyword>
<dbReference type="EMBL" id="JAGGLG010000018">
    <property type="protein sequence ID" value="MBP2018844.1"/>
    <property type="molecule type" value="Genomic_DNA"/>
</dbReference>
<organism evidence="2 3">
    <name type="scientific">Symbiobacterium terraclitae</name>
    <dbReference type="NCBI Taxonomy" id="557451"/>
    <lineage>
        <taxon>Bacteria</taxon>
        <taxon>Bacillati</taxon>
        <taxon>Bacillota</taxon>
        <taxon>Clostridia</taxon>
        <taxon>Eubacteriales</taxon>
        <taxon>Symbiobacteriaceae</taxon>
        <taxon>Symbiobacterium</taxon>
    </lineage>
</organism>
<comment type="caution">
    <text evidence="2">The sequence shown here is derived from an EMBL/GenBank/DDBJ whole genome shotgun (WGS) entry which is preliminary data.</text>
</comment>
<accession>A0ABS4JWK3</accession>
<name>A0ABS4JWK3_9FIRM</name>
<dbReference type="RefSeq" id="WP_209466967.1">
    <property type="nucleotide sequence ID" value="NZ_JAGGLG010000018.1"/>
</dbReference>
<dbReference type="Proteomes" id="UP001519289">
    <property type="component" value="Unassembled WGS sequence"/>
</dbReference>
<proteinExistence type="predicted"/>
<protein>
    <recommendedName>
        <fullName evidence="4">Secreted protein</fullName>
    </recommendedName>
</protein>
<evidence type="ECO:0008006" key="4">
    <source>
        <dbReference type="Google" id="ProtNLM"/>
    </source>
</evidence>
<evidence type="ECO:0000313" key="3">
    <source>
        <dbReference type="Proteomes" id="UP001519289"/>
    </source>
</evidence>
<reference evidence="2 3" key="1">
    <citation type="submission" date="2021-03" db="EMBL/GenBank/DDBJ databases">
        <title>Genomic Encyclopedia of Type Strains, Phase IV (KMG-IV): sequencing the most valuable type-strain genomes for metagenomic binning, comparative biology and taxonomic classification.</title>
        <authorList>
            <person name="Goeker M."/>
        </authorList>
    </citation>
    <scope>NUCLEOTIDE SEQUENCE [LARGE SCALE GENOMIC DNA]</scope>
    <source>
        <strain evidence="2 3">DSM 27138</strain>
    </source>
</reference>
<evidence type="ECO:0000256" key="1">
    <source>
        <dbReference type="SAM" id="MobiDB-lite"/>
    </source>
</evidence>
<sequence>MAPIRIAMVFLAAVVLVSLAWKWVALWRKLNAAEASARAGARRGAQQPEGINHRNIDDTTPND</sequence>
<gene>
    <name evidence="2" type="ORF">J2Z79_002259</name>
</gene>
<evidence type="ECO:0000313" key="2">
    <source>
        <dbReference type="EMBL" id="MBP2018844.1"/>
    </source>
</evidence>